<protein>
    <recommendedName>
        <fullName evidence="15">Microsomal glutathione S-transferase 1</fullName>
        <ecNumber evidence="5">2.5.1.18</ecNumber>
    </recommendedName>
</protein>
<gene>
    <name evidence="18" type="ORF">ACHHYP_06116</name>
</gene>
<evidence type="ECO:0000256" key="6">
    <source>
        <dbReference type="ARBA" id="ARBA00022679"/>
    </source>
</evidence>
<name>A0A1V9YVP9_ACHHY</name>
<evidence type="ECO:0000256" key="17">
    <source>
        <dbReference type="SAM" id="Phobius"/>
    </source>
</evidence>
<comment type="caution">
    <text evidence="18">The sequence shown here is derived from an EMBL/GenBank/DDBJ whole genome shotgun (WGS) entry which is preliminary data.</text>
</comment>
<dbReference type="GO" id="GO:0004364">
    <property type="term" value="F:glutathione transferase activity"/>
    <property type="evidence" value="ECO:0007669"/>
    <property type="project" value="UniProtKB-EC"/>
</dbReference>
<dbReference type="EMBL" id="JNBR01000757">
    <property type="protein sequence ID" value="OQR89693.1"/>
    <property type="molecule type" value="Genomic_DNA"/>
</dbReference>
<dbReference type="PANTHER" id="PTHR10689">
    <property type="entry name" value="MICROSOMAL GLUTATHIONE S-TRANSFERASE 1"/>
    <property type="match status" value="1"/>
</dbReference>
<dbReference type="Pfam" id="PF01124">
    <property type="entry name" value="MAPEG"/>
    <property type="match status" value="1"/>
</dbReference>
<feature type="transmembrane region" description="Helical" evidence="17">
    <location>
        <begin position="103"/>
        <end position="123"/>
    </location>
</feature>
<evidence type="ECO:0000256" key="9">
    <source>
        <dbReference type="ARBA" id="ARBA00022824"/>
    </source>
</evidence>
<evidence type="ECO:0000256" key="4">
    <source>
        <dbReference type="ARBA" id="ARBA00010459"/>
    </source>
</evidence>
<keyword evidence="12" id="KW-0496">Mitochondrion</keyword>
<dbReference type="InterPro" id="IPR040162">
    <property type="entry name" value="MGST1-like"/>
</dbReference>
<dbReference type="GO" id="GO:0005741">
    <property type="term" value="C:mitochondrial outer membrane"/>
    <property type="evidence" value="ECO:0007669"/>
    <property type="project" value="UniProtKB-SubCell"/>
</dbReference>
<evidence type="ECO:0000256" key="12">
    <source>
        <dbReference type="ARBA" id="ARBA00023128"/>
    </source>
</evidence>
<comment type="catalytic activity">
    <reaction evidence="16">
        <text>RX + glutathione = an S-substituted glutathione + a halide anion + H(+)</text>
        <dbReference type="Rhea" id="RHEA:16437"/>
        <dbReference type="ChEBI" id="CHEBI:15378"/>
        <dbReference type="ChEBI" id="CHEBI:16042"/>
        <dbReference type="ChEBI" id="CHEBI:17792"/>
        <dbReference type="ChEBI" id="CHEBI:57925"/>
        <dbReference type="ChEBI" id="CHEBI:90779"/>
        <dbReference type="EC" id="2.5.1.18"/>
    </reaction>
    <physiologicalReaction direction="left-to-right" evidence="16">
        <dbReference type="Rhea" id="RHEA:16438"/>
    </physiologicalReaction>
</comment>
<evidence type="ECO:0000313" key="19">
    <source>
        <dbReference type="Proteomes" id="UP000243579"/>
    </source>
</evidence>
<evidence type="ECO:0000256" key="10">
    <source>
        <dbReference type="ARBA" id="ARBA00022989"/>
    </source>
</evidence>
<keyword evidence="7 17" id="KW-0812">Transmembrane</keyword>
<proteinExistence type="inferred from homology"/>
<dbReference type="SUPFAM" id="SSF161084">
    <property type="entry name" value="MAPEG domain-like"/>
    <property type="match status" value="1"/>
</dbReference>
<evidence type="ECO:0000256" key="2">
    <source>
        <dbReference type="ARBA" id="ARBA00004294"/>
    </source>
</evidence>
<keyword evidence="10 17" id="KW-1133">Transmembrane helix</keyword>
<evidence type="ECO:0000256" key="16">
    <source>
        <dbReference type="ARBA" id="ARBA00049385"/>
    </source>
</evidence>
<dbReference type="InterPro" id="IPR023352">
    <property type="entry name" value="MAPEG-like_dom_sf"/>
</dbReference>
<evidence type="ECO:0000256" key="8">
    <source>
        <dbReference type="ARBA" id="ARBA00022787"/>
    </source>
</evidence>
<dbReference type="GO" id="GO:0005789">
    <property type="term" value="C:endoplasmic reticulum membrane"/>
    <property type="evidence" value="ECO:0007669"/>
    <property type="project" value="UniProtKB-SubCell"/>
</dbReference>
<evidence type="ECO:0000256" key="13">
    <source>
        <dbReference type="ARBA" id="ARBA00023136"/>
    </source>
</evidence>
<dbReference type="Proteomes" id="UP000243579">
    <property type="component" value="Unassembled WGS sequence"/>
</dbReference>
<evidence type="ECO:0000256" key="14">
    <source>
        <dbReference type="ARBA" id="ARBA00038540"/>
    </source>
</evidence>
<comment type="similarity">
    <text evidence="4">Belongs to the MAPEG family.</text>
</comment>
<dbReference type="PANTHER" id="PTHR10689:SF6">
    <property type="entry name" value="MICROSOMAL GLUTATHIONE S-TRANSFERASE 1"/>
    <property type="match status" value="1"/>
</dbReference>
<comment type="subunit">
    <text evidence="14">Homotrimer; The trimer binds only one molecule of glutathione.</text>
</comment>
<accession>A0A1V9YVP9</accession>
<dbReference type="OrthoDB" id="193139at2759"/>
<organism evidence="18 19">
    <name type="scientific">Achlya hypogyna</name>
    <name type="common">Oomycete</name>
    <name type="synonym">Protoachlya hypogyna</name>
    <dbReference type="NCBI Taxonomy" id="1202772"/>
    <lineage>
        <taxon>Eukaryota</taxon>
        <taxon>Sar</taxon>
        <taxon>Stramenopiles</taxon>
        <taxon>Oomycota</taxon>
        <taxon>Saprolegniomycetes</taxon>
        <taxon>Saprolegniales</taxon>
        <taxon>Achlyaceae</taxon>
        <taxon>Achlya</taxon>
    </lineage>
</organism>
<keyword evidence="6" id="KW-0808">Transferase</keyword>
<keyword evidence="19" id="KW-1185">Reference proteome</keyword>
<keyword evidence="8" id="KW-1000">Mitochondrion outer membrane</keyword>
<feature type="transmembrane region" description="Helical" evidence="17">
    <location>
        <begin position="79"/>
        <end position="97"/>
    </location>
</feature>
<keyword evidence="13 17" id="KW-0472">Membrane</keyword>
<evidence type="ECO:0000256" key="15">
    <source>
        <dbReference type="ARBA" id="ARBA00039397"/>
    </source>
</evidence>
<evidence type="ECO:0000256" key="5">
    <source>
        <dbReference type="ARBA" id="ARBA00012452"/>
    </source>
</evidence>
<feature type="transmembrane region" description="Helical" evidence="17">
    <location>
        <begin position="12"/>
        <end position="31"/>
    </location>
</feature>
<keyword evidence="9" id="KW-0256">Endoplasmic reticulum</keyword>
<sequence length="152" mass="16236">MLDGNKSHVEVVAICTVLLYIKYLITTLVGASKKFASGNRAPEDSPATKQDFGLHAEDADVGMAALADARWQRIVANDLENIPLGLLLAWAAVITGGDSKRTTVATLVFTAARFLHTAAYILALSKPRSFFYLIGVVSVLVLAENVIAGAYN</sequence>
<dbReference type="Gene3D" id="1.20.120.550">
    <property type="entry name" value="Membrane associated eicosanoid/glutathione metabolism-like domain"/>
    <property type="match status" value="1"/>
</dbReference>
<comment type="function">
    <text evidence="1">Conjugation of reduced glutathione to a wide number of exogenous and endogenous hydrophobic electrophiles.</text>
</comment>
<dbReference type="InterPro" id="IPR001129">
    <property type="entry name" value="Membr-assoc_MAPEG"/>
</dbReference>
<keyword evidence="11" id="KW-0007">Acetylation</keyword>
<evidence type="ECO:0000256" key="3">
    <source>
        <dbReference type="ARBA" id="ARBA00004477"/>
    </source>
</evidence>
<evidence type="ECO:0000256" key="11">
    <source>
        <dbReference type="ARBA" id="ARBA00022990"/>
    </source>
</evidence>
<dbReference type="EC" id="2.5.1.18" evidence="5"/>
<evidence type="ECO:0000256" key="7">
    <source>
        <dbReference type="ARBA" id="ARBA00022692"/>
    </source>
</evidence>
<evidence type="ECO:0000256" key="1">
    <source>
        <dbReference type="ARBA" id="ARBA00003701"/>
    </source>
</evidence>
<evidence type="ECO:0000313" key="18">
    <source>
        <dbReference type="EMBL" id="OQR89693.1"/>
    </source>
</evidence>
<feature type="transmembrane region" description="Helical" evidence="17">
    <location>
        <begin position="130"/>
        <end position="151"/>
    </location>
</feature>
<reference evidence="18 19" key="1">
    <citation type="journal article" date="2014" name="Genome Biol. Evol.">
        <title>The secreted proteins of Achlya hypogyna and Thraustotheca clavata identify the ancestral oomycete secretome and reveal gene acquisitions by horizontal gene transfer.</title>
        <authorList>
            <person name="Misner I."/>
            <person name="Blouin N."/>
            <person name="Leonard G."/>
            <person name="Richards T.A."/>
            <person name="Lane C.E."/>
        </authorList>
    </citation>
    <scope>NUCLEOTIDE SEQUENCE [LARGE SCALE GENOMIC DNA]</scope>
    <source>
        <strain evidence="18 19">ATCC 48635</strain>
    </source>
</reference>
<dbReference type="AlphaFoldDB" id="A0A1V9YVP9"/>
<comment type="subcellular location">
    <subcellularLocation>
        <location evidence="3">Endoplasmic reticulum membrane</location>
        <topology evidence="3">Multi-pass membrane protein</topology>
    </subcellularLocation>
    <subcellularLocation>
        <location evidence="2">Mitochondrion outer membrane</location>
    </subcellularLocation>
</comment>